<accession>A0ABX8I2M6</accession>
<evidence type="ECO:0000313" key="8">
    <source>
        <dbReference type="EMBL" id="QWU86105.1"/>
    </source>
</evidence>
<dbReference type="InterPro" id="IPR036433">
    <property type="entry name" value="EF1B_G_C_sf"/>
</dbReference>
<feature type="region of interest" description="Disordered" evidence="5">
    <location>
        <begin position="211"/>
        <end position="247"/>
    </location>
</feature>
<evidence type="ECO:0000256" key="2">
    <source>
        <dbReference type="ARBA" id="ARBA00022917"/>
    </source>
</evidence>
<feature type="domain" description="GST C-terminal" evidence="7">
    <location>
        <begin position="81"/>
        <end position="207"/>
    </location>
</feature>
<evidence type="ECO:0000256" key="3">
    <source>
        <dbReference type="ARBA" id="ARBA00037964"/>
    </source>
</evidence>
<dbReference type="InterPro" id="IPR036282">
    <property type="entry name" value="Glutathione-S-Trfase_C_sf"/>
</dbReference>
<keyword evidence="2 4" id="KW-0648">Protein biosynthesis</keyword>
<dbReference type="Gene3D" id="3.40.30.10">
    <property type="entry name" value="Glutaredoxin"/>
    <property type="match status" value="1"/>
</dbReference>
<proteinExistence type="inferred from homology"/>
<dbReference type="InterPro" id="IPR010987">
    <property type="entry name" value="Glutathione-S-Trfase_C-like"/>
</dbReference>
<dbReference type="InterPro" id="IPR004046">
    <property type="entry name" value="GST_C"/>
</dbReference>
<sequence length="755" mass="84955">MSQGTLYVDEKIRGVLPKAIIKAYNLDVKVAAPDAAFEKTFPLKKIPAFVGPKGLKLTEIIAVSLYLLNIADPETKLLGKNATQYAEILRWLSLSNSEILPTIAGAFGPIIGRVPYNKKQVDEANAYLEKLNAVVEARLAEFTYLVGERITLADYFVAAQYVRGFNYLFGAQWRKQHPAITRWFKTIVAQPFLKDVLGDVEFTEKPVEYTPPKKEKKAAAPAAKKEKPAAAPAEPAQQAPKPKHPLEALGKPSFPLDEWKRFYSNEETRETAIPFFWDKVYNPEEWSLWKVDYKYNDELTLTFMSNNLVGGFFARLTASTKYIFGCMVVYGEDNDNGITGFFLVRGQEHEPAFDVAPDWESYSFTKLDASNEEDKKFVNNMLAWDEPVDVNGTKREIADGKPLILVGLVSLVALVYLAFVGTTSAPGQRSTKKYSYSKKGGSWLGSKNKDSVILHNLPDNHISHYDLNKLAATADVLGNEGEVLILTPMTKFLPEYWANLNKLSYDHSMISLGFIFPRNAEGDQALKSLEQAVKQTQATKGRFKKITILRQDTDALDSQLEKERHALKVQKERRAMMAVARNSLLFTTISPKTSWVLWLDADIVETPPTLLHDMMAHKKPVLSANVYQRYLDENGASAIRPYDFNNWIESEDGLKIAEGMNDDEIIVEGYHELATYRPLMAHHYDDKGDKNAEMPLDGVGGGAVLVNADVHRDGAMFPPFPFYHLIETEGFAKMAKRLGYEVVGLPNYLVYHYNE</sequence>
<dbReference type="CDD" id="cd03181">
    <property type="entry name" value="GST_C_EF1Bgamma_like"/>
    <property type="match status" value="1"/>
</dbReference>
<dbReference type="Proteomes" id="UP000825434">
    <property type="component" value="Chromosome 1"/>
</dbReference>
<dbReference type="PANTHER" id="PTHR43083:SF6">
    <property type="entry name" value="MANNAN POLYMERASE COMPLEXES SUBUNIT MNN9"/>
    <property type="match status" value="1"/>
</dbReference>
<dbReference type="SUPFAM" id="SSF89942">
    <property type="entry name" value="eEF1-gamma domain"/>
    <property type="match status" value="1"/>
</dbReference>
<dbReference type="InterPro" id="IPR040079">
    <property type="entry name" value="Glutathione_S-Trfase"/>
</dbReference>
<dbReference type="Pfam" id="PF03452">
    <property type="entry name" value="Anp1"/>
    <property type="match status" value="1"/>
</dbReference>
<dbReference type="Pfam" id="PF00647">
    <property type="entry name" value="EF1G"/>
    <property type="match status" value="1"/>
</dbReference>
<feature type="domain" description="EF-1-gamma C-terminal" evidence="6">
    <location>
        <begin position="242"/>
        <end position="404"/>
    </location>
</feature>
<dbReference type="Gene3D" id="3.30.70.1010">
    <property type="entry name" value="Translation elongation factor EF1B, gamma chain, conserved domain"/>
    <property type="match status" value="1"/>
</dbReference>
<dbReference type="SUPFAM" id="SSF47616">
    <property type="entry name" value="GST C-terminal domain-like"/>
    <property type="match status" value="1"/>
</dbReference>
<evidence type="ECO:0000256" key="5">
    <source>
        <dbReference type="SAM" id="MobiDB-lite"/>
    </source>
</evidence>
<dbReference type="PROSITE" id="PS50405">
    <property type="entry name" value="GST_CTER"/>
    <property type="match status" value="1"/>
</dbReference>
<dbReference type="SUPFAM" id="SSF52833">
    <property type="entry name" value="Thioredoxin-like"/>
    <property type="match status" value="1"/>
</dbReference>
<evidence type="ECO:0000256" key="1">
    <source>
        <dbReference type="ARBA" id="ARBA00022768"/>
    </source>
</evidence>
<keyword evidence="9" id="KW-1185">Reference proteome</keyword>
<dbReference type="InterPro" id="IPR052086">
    <property type="entry name" value="Mannan_Polymerase_Subunit"/>
</dbReference>
<dbReference type="PANTHER" id="PTHR43083">
    <property type="entry name" value="MANNAN POLYMERASE II"/>
    <property type="match status" value="1"/>
</dbReference>
<name>A0ABX8I2M6_9ASCO</name>
<evidence type="ECO:0000259" key="6">
    <source>
        <dbReference type="PROSITE" id="PS50040"/>
    </source>
</evidence>
<feature type="compositionally biased region" description="Low complexity" evidence="5">
    <location>
        <begin position="229"/>
        <end position="240"/>
    </location>
</feature>
<comment type="similarity">
    <text evidence="3">Belongs to the ANP1/MMN9/VAN1 family.</text>
</comment>
<evidence type="ECO:0000256" key="4">
    <source>
        <dbReference type="PROSITE-ProRule" id="PRU00519"/>
    </source>
</evidence>
<dbReference type="PROSITE" id="PS50040">
    <property type="entry name" value="EF1G_C"/>
    <property type="match status" value="1"/>
</dbReference>
<dbReference type="SMART" id="SM01183">
    <property type="entry name" value="EF1G"/>
    <property type="match status" value="1"/>
</dbReference>
<dbReference type="Gene3D" id="3.90.550.10">
    <property type="entry name" value="Spore Coat Polysaccharide Biosynthesis Protein SpsA, Chain A"/>
    <property type="match status" value="1"/>
</dbReference>
<evidence type="ECO:0000313" key="9">
    <source>
        <dbReference type="Proteomes" id="UP000825434"/>
    </source>
</evidence>
<gene>
    <name evidence="8" type="ORF">CA3LBN_000323</name>
</gene>
<dbReference type="Gene3D" id="1.20.1050.10">
    <property type="match status" value="1"/>
</dbReference>
<evidence type="ECO:0000259" key="7">
    <source>
        <dbReference type="PROSITE" id="PS50405"/>
    </source>
</evidence>
<protein>
    <submittedName>
        <fullName evidence="8">Uncharacterized protein</fullName>
    </submittedName>
</protein>
<reference evidence="8 9" key="1">
    <citation type="submission" date="2021-06" db="EMBL/GenBank/DDBJ databases">
        <title>Candida outbreak in Lebanon.</title>
        <authorList>
            <person name="Finianos M."/>
        </authorList>
    </citation>
    <scope>NUCLEOTIDE SEQUENCE [LARGE SCALE GENOMIC DNA]</scope>
    <source>
        <strain evidence="8">CA3LBN</strain>
    </source>
</reference>
<organism evidence="8 9">
    <name type="scientific">Candidozyma haemuli</name>
    <dbReference type="NCBI Taxonomy" id="45357"/>
    <lineage>
        <taxon>Eukaryota</taxon>
        <taxon>Fungi</taxon>
        <taxon>Dikarya</taxon>
        <taxon>Ascomycota</taxon>
        <taxon>Saccharomycotina</taxon>
        <taxon>Pichiomycetes</taxon>
        <taxon>Metschnikowiaceae</taxon>
        <taxon>Candidozyma</taxon>
    </lineage>
</organism>
<keyword evidence="1 4" id="KW-0251">Elongation factor</keyword>
<dbReference type="EMBL" id="CP076661">
    <property type="protein sequence ID" value="QWU86105.1"/>
    <property type="molecule type" value="Genomic_DNA"/>
</dbReference>
<dbReference type="InterPro" id="IPR036249">
    <property type="entry name" value="Thioredoxin-like_sf"/>
</dbReference>
<dbReference type="InterPro" id="IPR029044">
    <property type="entry name" value="Nucleotide-diphossugar_trans"/>
</dbReference>
<dbReference type="SFLD" id="SFLDS00019">
    <property type="entry name" value="Glutathione_Transferase_(cytos"/>
    <property type="match status" value="1"/>
</dbReference>
<dbReference type="InterPro" id="IPR001662">
    <property type="entry name" value="EF1B_G_C"/>
</dbReference>
<dbReference type="Pfam" id="PF00043">
    <property type="entry name" value="GST_C"/>
    <property type="match status" value="1"/>
</dbReference>
<dbReference type="SUPFAM" id="SSF53448">
    <property type="entry name" value="Nucleotide-diphospho-sugar transferases"/>
    <property type="match status" value="1"/>
</dbReference>